<protein>
    <submittedName>
        <fullName evidence="1">Uncharacterized protein</fullName>
    </submittedName>
</protein>
<dbReference type="EMBL" id="GBXM01082119">
    <property type="protein sequence ID" value="JAH26458.1"/>
    <property type="molecule type" value="Transcribed_RNA"/>
</dbReference>
<sequence length="40" mass="4485">MYQRSLTQWAHSVCNPDSTDGHSENPLSLGLLVWSSCQHV</sequence>
<accession>A0A0E9RDP7</accession>
<proteinExistence type="predicted"/>
<reference evidence="1" key="2">
    <citation type="journal article" date="2015" name="Fish Shellfish Immunol.">
        <title>Early steps in the European eel (Anguilla anguilla)-Vibrio vulnificus interaction in the gills: Role of the RtxA13 toxin.</title>
        <authorList>
            <person name="Callol A."/>
            <person name="Pajuelo D."/>
            <person name="Ebbesson L."/>
            <person name="Teles M."/>
            <person name="MacKenzie S."/>
            <person name="Amaro C."/>
        </authorList>
    </citation>
    <scope>NUCLEOTIDE SEQUENCE</scope>
</reference>
<organism evidence="1">
    <name type="scientific">Anguilla anguilla</name>
    <name type="common">European freshwater eel</name>
    <name type="synonym">Muraena anguilla</name>
    <dbReference type="NCBI Taxonomy" id="7936"/>
    <lineage>
        <taxon>Eukaryota</taxon>
        <taxon>Metazoa</taxon>
        <taxon>Chordata</taxon>
        <taxon>Craniata</taxon>
        <taxon>Vertebrata</taxon>
        <taxon>Euteleostomi</taxon>
        <taxon>Actinopterygii</taxon>
        <taxon>Neopterygii</taxon>
        <taxon>Teleostei</taxon>
        <taxon>Anguilliformes</taxon>
        <taxon>Anguillidae</taxon>
        <taxon>Anguilla</taxon>
    </lineage>
</organism>
<name>A0A0E9RDP7_ANGAN</name>
<evidence type="ECO:0000313" key="1">
    <source>
        <dbReference type="EMBL" id="JAH26458.1"/>
    </source>
</evidence>
<reference evidence="1" key="1">
    <citation type="submission" date="2014-11" db="EMBL/GenBank/DDBJ databases">
        <authorList>
            <person name="Amaro Gonzalez C."/>
        </authorList>
    </citation>
    <scope>NUCLEOTIDE SEQUENCE</scope>
</reference>
<dbReference type="AlphaFoldDB" id="A0A0E9RDP7"/>